<reference evidence="1" key="2">
    <citation type="submission" date="2022-03" db="EMBL/GenBank/DDBJ databases">
        <title>Draft title - Genomic analysis of global carrot germplasm unveils the trajectory of domestication and the origin of high carotenoid orange carrot.</title>
        <authorList>
            <person name="Iorizzo M."/>
            <person name="Ellison S."/>
            <person name="Senalik D."/>
            <person name="Macko-Podgorni A."/>
            <person name="Grzebelus D."/>
            <person name="Bostan H."/>
            <person name="Rolling W."/>
            <person name="Curaba J."/>
            <person name="Simon P."/>
        </authorList>
    </citation>
    <scope>NUCLEOTIDE SEQUENCE</scope>
    <source>
        <tissue evidence="1">Leaf</tissue>
    </source>
</reference>
<sequence length="127" mass="14567">MLKKYNPDSKHVIEYEPVELEADLSYVERPVEILDRREKVLRNKVVNLVRVLWRNPKVEESTWELESDMRENFDDSGNDRRVRAYSGCGSELFTGFTSSGGAGVWPNRRNEELAGRRVSSGFSGQTA</sequence>
<proteinExistence type="predicted"/>
<reference evidence="1" key="1">
    <citation type="journal article" date="2016" name="Nat. Genet.">
        <title>A high-quality carrot genome assembly provides new insights into carotenoid accumulation and asterid genome evolution.</title>
        <authorList>
            <person name="Iorizzo M."/>
            <person name="Ellison S."/>
            <person name="Senalik D."/>
            <person name="Zeng P."/>
            <person name="Satapoomin P."/>
            <person name="Huang J."/>
            <person name="Bowman M."/>
            <person name="Iovene M."/>
            <person name="Sanseverino W."/>
            <person name="Cavagnaro P."/>
            <person name="Yildiz M."/>
            <person name="Macko-Podgorni A."/>
            <person name="Moranska E."/>
            <person name="Grzebelus E."/>
            <person name="Grzebelus D."/>
            <person name="Ashrafi H."/>
            <person name="Zheng Z."/>
            <person name="Cheng S."/>
            <person name="Spooner D."/>
            <person name="Van Deynze A."/>
            <person name="Simon P."/>
        </authorList>
    </citation>
    <scope>NUCLEOTIDE SEQUENCE</scope>
    <source>
        <tissue evidence="1">Leaf</tissue>
    </source>
</reference>
<name>A0AAF0XVZ6_DAUCS</name>
<keyword evidence="2" id="KW-1185">Reference proteome</keyword>
<dbReference type="PANTHER" id="PTHR46148:SF60">
    <property type="entry name" value="CHROMO DOMAIN-CONTAINING PROTEIN"/>
    <property type="match status" value="1"/>
</dbReference>
<evidence type="ECO:0000313" key="2">
    <source>
        <dbReference type="Proteomes" id="UP000077755"/>
    </source>
</evidence>
<accession>A0AAF0XVZ6</accession>
<organism evidence="1 2">
    <name type="scientific">Daucus carota subsp. sativus</name>
    <name type="common">Carrot</name>
    <dbReference type="NCBI Taxonomy" id="79200"/>
    <lineage>
        <taxon>Eukaryota</taxon>
        <taxon>Viridiplantae</taxon>
        <taxon>Streptophyta</taxon>
        <taxon>Embryophyta</taxon>
        <taxon>Tracheophyta</taxon>
        <taxon>Spermatophyta</taxon>
        <taxon>Magnoliopsida</taxon>
        <taxon>eudicotyledons</taxon>
        <taxon>Gunneridae</taxon>
        <taxon>Pentapetalae</taxon>
        <taxon>asterids</taxon>
        <taxon>campanulids</taxon>
        <taxon>Apiales</taxon>
        <taxon>Apiaceae</taxon>
        <taxon>Apioideae</taxon>
        <taxon>Scandiceae</taxon>
        <taxon>Daucinae</taxon>
        <taxon>Daucus</taxon>
        <taxon>Daucus sect. Daucus</taxon>
    </lineage>
</organism>
<gene>
    <name evidence="1" type="ORF">DCAR_0934780</name>
</gene>
<dbReference type="PANTHER" id="PTHR46148">
    <property type="entry name" value="CHROMO DOMAIN-CONTAINING PROTEIN"/>
    <property type="match status" value="1"/>
</dbReference>
<evidence type="ECO:0000313" key="1">
    <source>
        <dbReference type="EMBL" id="WOH15243.1"/>
    </source>
</evidence>
<protein>
    <recommendedName>
        <fullName evidence="3">Chromo domain-containing protein</fullName>
    </recommendedName>
</protein>
<dbReference type="AlphaFoldDB" id="A0AAF0XVZ6"/>
<dbReference type="Proteomes" id="UP000077755">
    <property type="component" value="Chromosome 9"/>
</dbReference>
<evidence type="ECO:0008006" key="3">
    <source>
        <dbReference type="Google" id="ProtNLM"/>
    </source>
</evidence>
<dbReference type="EMBL" id="CP093351">
    <property type="protein sequence ID" value="WOH15243.1"/>
    <property type="molecule type" value="Genomic_DNA"/>
</dbReference>